<dbReference type="InterPro" id="IPR003439">
    <property type="entry name" value="ABC_transporter-like_ATP-bd"/>
</dbReference>
<dbReference type="SUPFAM" id="SSF50331">
    <property type="entry name" value="MOP-like"/>
    <property type="match status" value="1"/>
</dbReference>
<evidence type="ECO:0000256" key="4">
    <source>
        <dbReference type="ARBA" id="ARBA00022741"/>
    </source>
</evidence>
<organism evidence="11 12">
    <name type="scientific">Ramlibacter aurantiacus</name>
    <dbReference type="NCBI Taxonomy" id="2801330"/>
    <lineage>
        <taxon>Bacteria</taxon>
        <taxon>Pseudomonadati</taxon>
        <taxon>Pseudomonadota</taxon>
        <taxon>Betaproteobacteria</taxon>
        <taxon>Burkholderiales</taxon>
        <taxon>Comamonadaceae</taxon>
        <taxon>Ramlibacter</taxon>
    </lineage>
</organism>
<keyword evidence="2" id="KW-1003">Cell membrane</keyword>
<dbReference type="PANTHER" id="PTHR42781">
    <property type="entry name" value="SPERMIDINE/PUTRESCINE IMPORT ATP-BINDING PROTEIN POTA"/>
    <property type="match status" value="1"/>
</dbReference>
<name>A0A936ZLF5_9BURK</name>
<dbReference type="InterPro" id="IPR013611">
    <property type="entry name" value="Transp-assoc_OB_typ2"/>
</dbReference>
<dbReference type="GO" id="GO:0043190">
    <property type="term" value="C:ATP-binding cassette (ABC) transporter complex"/>
    <property type="evidence" value="ECO:0007669"/>
    <property type="project" value="InterPro"/>
</dbReference>
<dbReference type="GO" id="GO:0015408">
    <property type="term" value="F:ABC-type ferric iron transporter activity"/>
    <property type="evidence" value="ECO:0007669"/>
    <property type="project" value="InterPro"/>
</dbReference>
<keyword evidence="8" id="KW-0472">Membrane</keyword>
<evidence type="ECO:0000256" key="7">
    <source>
        <dbReference type="ARBA" id="ARBA00023065"/>
    </source>
</evidence>
<feature type="compositionally biased region" description="Low complexity" evidence="9">
    <location>
        <begin position="12"/>
        <end position="26"/>
    </location>
</feature>
<protein>
    <submittedName>
        <fullName evidence="11">ABC transporter ATP-binding protein</fullName>
    </submittedName>
</protein>
<evidence type="ECO:0000256" key="5">
    <source>
        <dbReference type="ARBA" id="ARBA00022840"/>
    </source>
</evidence>
<dbReference type="Pfam" id="PF08402">
    <property type="entry name" value="TOBE_2"/>
    <property type="match status" value="1"/>
</dbReference>
<dbReference type="GO" id="GO:0016887">
    <property type="term" value="F:ATP hydrolysis activity"/>
    <property type="evidence" value="ECO:0007669"/>
    <property type="project" value="InterPro"/>
</dbReference>
<gene>
    <name evidence="11" type="ORF">JI739_05785</name>
</gene>
<dbReference type="InterPro" id="IPR003593">
    <property type="entry name" value="AAA+_ATPase"/>
</dbReference>
<keyword evidence="6" id="KW-0408">Iron</keyword>
<sequence>MESTSSGAVSRPHPAAEAASEAPAAVPEPGLAVEVRGLRKHYVGKGADRRRSEVVAIDGVDLQVRAGELVVLLGPSGCGKTTLLRCIAGLERPQHGEVRVHGRIVFSAEAGVFVPPEHRHIGMMFQSYALWPHMTVQDNVAYPLAGHAPRAQREQQVDGMLERLGIAGLGHRYPGELSGGQQQRVALARALIASQSLVLFDEPLSNVDAKVRKRLRAELREVKRRNGFAGVYVTHDQEEAMELADTLVVMESGRIRQVGSPRAVYERPASIYVADFVGDINRWPARLVEPGRARCELGTLQLSDRPAQARDGDDGWVGIRPEHVNLAPASAGTLINRVPAIVQDIVHLGARIECRMSAGGMPLTAHVADAQAHHLSVGQAVDALLPPEMLRWLPR</sequence>
<dbReference type="SUPFAM" id="SSF52540">
    <property type="entry name" value="P-loop containing nucleoside triphosphate hydrolases"/>
    <property type="match status" value="1"/>
</dbReference>
<reference evidence="11" key="1">
    <citation type="submission" date="2021-01" db="EMBL/GenBank/DDBJ databases">
        <title>Ramlibacter sp. strain AW1 16S ribosomal RNA gene Genome sequencing and assembly.</title>
        <authorList>
            <person name="Kang M."/>
        </authorList>
    </citation>
    <scope>NUCLEOTIDE SEQUENCE</scope>
    <source>
        <strain evidence="11">AW1</strain>
    </source>
</reference>
<keyword evidence="5 11" id="KW-0067">ATP-binding</keyword>
<dbReference type="PROSITE" id="PS00211">
    <property type="entry name" value="ABC_TRANSPORTER_1"/>
    <property type="match status" value="1"/>
</dbReference>
<dbReference type="InterPro" id="IPR017871">
    <property type="entry name" value="ABC_transporter-like_CS"/>
</dbReference>
<dbReference type="Proteomes" id="UP000613011">
    <property type="component" value="Unassembled WGS sequence"/>
</dbReference>
<evidence type="ECO:0000259" key="10">
    <source>
        <dbReference type="PROSITE" id="PS50893"/>
    </source>
</evidence>
<dbReference type="CDD" id="cd03259">
    <property type="entry name" value="ABC_Carb_Solutes_like"/>
    <property type="match status" value="1"/>
</dbReference>
<dbReference type="InterPro" id="IPR008995">
    <property type="entry name" value="Mo/tungstate-bd_C_term_dom"/>
</dbReference>
<feature type="region of interest" description="Disordered" evidence="9">
    <location>
        <begin position="1"/>
        <end position="26"/>
    </location>
</feature>
<evidence type="ECO:0000256" key="6">
    <source>
        <dbReference type="ARBA" id="ARBA00023004"/>
    </source>
</evidence>
<dbReference type="InterPro" id="IPR015853">
    <property type="entry name" value="ABC_transpr_FbpC"/>
</dbReference>
<evidence type="ECO:0000256" key="9">
    <source>
        <dbReference type="SAM" id="MobiDB-lite"/>
    </source>
</evidence>
<dbReference type="GO" id="GO:0015697">
    <property type="term" value="P:quaternary ammonium group transport"/>
    <property type="evidence" value="ECO:0007669"/>
    <property type="project" value="UniProtKB-ARBA"/>
</dbReference>
<dbReference type="SMART" id="SM00382">
    <property type="entry name" value="AAA"/>
    <property type="match status" value="1"/>
</dbReference>
<keyword evidence="4" id="KW-0547">Nucleotide-binding</keyword>
<dbReference type="InterPro" id="IPR027417">
    <property type="entry name" value="P-loop_NTPase"/>
</dbReference>
<dbReference type="Gene3D" id="3.40.50.300">
    <property type="entry name" value="P-loop containing nucleotide triphosphate hydrolases"/>
    <property type="match status" value="1"/>
</dbReference>
<dbReference type="InterPro" id="IPR050093">
    <property type="entry name" value="ABC_SmlMolc_Importer"/>
</dbReference>
<evidence type="ECO:0000256" key="1">
    <source>
        <dbReference type="ARBA" id="ARBA00022448"/>
    </source>
</evidence>
<keyword evidence="12" id="KW-1185">Reference proteome</keyword>
<evidence type="ECO:0000313" key="12">
    <source>
        <dbReference type="Proteomes" id="UP000613011"/>
    </source>
</evidence>
<dbReference type="RefSeq" id="WP_201682852.1">
    <property type="nucleotide sequence ID" value="NZ_JAEQNA010000001.1"/>
</dbReference>
<feature type="domain" description="ABC transporter" evidence="10">
    <location>
        <begin position="38"/>
        <end position="277"/>
    </location>
</feature>
<dbReference type="PROSITE" id="PS50893">
    <property type="entry name" value="ABC_TRANSPORTER_2"/>
    <property type="match status" value="1"/>
</dbReference>
<dbReference type="FunFam" id="3.40.50.300:FF:000425">
    <property type="entry name" value="Probable ABC transporter, ATP-binding subunit"/>
    <property type="match status" value="1"/>
</dbReference>
<dbReference type="Gene3D" id="2.40.50.100">
    <property type="match status" value="1"/>
</dbReference>
<dbReference type="EMBL" id="JAEQNA010000001">
    <property type="protein sequence ID" value="MBL0419851.1"/>
    <property type="molecule type" value="Genomic_DNA"/>
</dbReference>
<evidence type="ECO:0000313" key="11">
    <source>
        <dbReference type="EMBL" id="MBL0419851.1"/>
    </source>
</evidence>
<comment type="caution">
    <text evidence="11">The sequence shown here is derived from an EMBL/GenBank/DDBJ whole genome shotgun (WGS) entry which is preliminary data.</text>
</comment>
<dbReference type="PANTHER" id="PTHR42781:SF4">
    <property type="entry name" value="SPERMIDINE_PUTRESCINE IMPORT ATP-BINDING PROTEIN POTA"/>
    <property type="match status" value="1"/>
</dbReference>
<dbReference type="GO" id="GO:0005524">
    <property type="term" value="F:ATP binding"/>
    <property type="evidence" value="ECO:0007669"/>
    <property type="project" value="UniProtKB-KW"/>
</dbReference>
<evidence type="ECO:0000256" key="3">
    <source>
        <dbReference type="ARBA" id="ARBA00022496"/>
    </source>
</evidence>
<dbReference type="AlphaFoldDB" id="A0A936ZLF5"/>
<keyword evidence="1" id="KW-0813">Transport</keyword>
<proteinExistence type="predicted"/>
<accession>A0A936ZLF5</accession>
<evidence type="ECO:0000256" key="8">
    <source>
        <dbReference type="ARBA" id="ARBA00023136"/>
    </source>
</evidence>
<keyword evidence="3" id="KW-0410">Iron transport</keyword>
<evidence type="ECO:0000256" key="2">
    <source>
        <dbReference type="ARBA" id="ARBA00022475"/>
    </source>
</evidence>
<keyword evidence="7" id="KW-0406">Ion transport</keyword>
<dbReference type="Pfam" id="PF00005">
    <property type="entry name" value="ABC_tran"/>
    <property type="match status" value="1"/>
</dbReference>